<name>A0AAV2PV12_MEGNR</name>
<dbReference type="EMBL" id="CAXKWB010001866">
    <property type="protein sequence ID" value="CAL4065688.1"/>
    <property type="molecule type" value="Genomic_DNA"/>
</dbReference>
<comment type="caution">
    <text evidence="1">The sequence shown here is derived from an EMBL/GenBank/DDBJ whole genome shotgun (WGS) entry which is preliminary data.</text>
</comment>
<accession>A0AAV2PV12</accession>
<keyword evidence="2" id="KW-1185">Reference proteome</keyword>
<reference evidence="1 2" key="1">
    <citation type="submission" date="2024-05" db="EMBL/GenBank/DDBJ databases">
        <authorList>
            <person name="Wallberg A."/>
        </authorList>
    </citation>
    <scope>NUCLEOTIDE SEQUENCE [LARGE SCALE GENOMIC DNA]</scope>
</reference>
<sequence>EQVCTSWQAFINCTSFWFRKMHQLGIEINPNLKTKLMGSNVDHSDTLILIRTACLYAEEPSSLHLDRERNQYHAFSDRWLIMEEDLLTTSVFLLTGTSPPDSITLNLGNDPESIRNLDIFLLVISCRPEGNKCDIDIKDMYGWRNLRKSSNQWMELLNHKRCMVDELHTAVDTIDILPYTLQKLRMGLVLDSASGVVRDPGFARLNQRCPFLDDLSVHVKAGMVTHYLPRLPIVMEGYGESGIYPNLYLSQLSDDCHLSWAVETARTLQPLSKGYSHIILPSCGLSLEKLCELLDQLARAGVTVQISFLVSSQHSEQEFHQLYAATRRILRCTLRWAQNDDTLGGW</sequence>
<dbReference type="Proteomes" id="UP001497623">
    <property type="component" value="Unassembled WGS sequence"/>
</dbReference>
<evidence type="ECO:0000313" key="1">
    <source>
        <dbReference type="EMBL" id="CAL4065688.1"/>
    </source>
</evidence>
<proteinExistence type="predicted"/>
<evidence type="ECO:0000313" key="2">
    <source>
        <dbReference type="Proteomes" id="UP001497623"/>
    </source>
</evidence>
<feature type="non-terminal residue" evidence="1">
    <location>
        <position position="1"/>
    </location>
</feature>
<organism evidence="1 2">
    <name type="scientific">Meganyctiphanes norvegica</name>
    <name type="common">Northern krill</name>
    <name type="synonym">Thysanopoda norvegica</name>
    <dbReference type="NCBI Taxonomy" id="48144"/>
    <lineage>
        <taxon>Eukaryota</taxon>
        <taxon>Metazoa</taxon>
        <taxon>Ecdysozoa</taxon>
        <taxon>Arthropoda</taxon>
        <taxon>Crustacea</taxon>
        <taxon>Multicrustacea</taxon>
        <taxon>Malacostraca</taxon>
        <taxon>Eumalacostraca</taxon>
        <taxon>Eucarida</taxon>
        <taxon>Euphausiacea</taxon>
        <taxon>Euphausiidae</taxon>
        <taxon>Meganyctiphanes</taxon>
    </lineage>
</organism>
<dbReference type="AlphaFoldDB" id="A0AAV2PV12"/>
<protein>
    <submittedName>
        <fullName evidence="1">Uncharacterized protein</fullName>
    </submittedName>
</protein>
<gene>
    <name evidence="1" type="ORF">MNOR_LOCUS4977</name>
</gene>